<protein>
    <submittedName>
        <fullName evidence="7">Siderophore iron transporter</fullName>
    </submittedName>
</protein>
<proteinExistence type="predicted"/>
<accession>A0A146F451</accession>
<evidence type="ECO:0000256" key="5">
    <source>
        <dbReference type="ARBA" id="ARBA00023136"/>
    </source>
</evidence>
<dbReference type="InterPro" id="IPR010573">
    <property type="entry name" value="MFS_Str1/Tri12-like"/>
</dbReference>
<feature type="transmembrane region" description="Helical" evidence="6">
    <location>
        <begin position="124"/>
        <end position="146"/>
    </location>
</feature>
<feature type="transmembrane region" description="Helical" evidence="6">
    <location>
        <begin position="98"/>
        <end position="117"/>
    </location>
</feature>
<gene>
    <name evidence="7" type="ORF">RIB2604_00804110</name>
</gene>
<feature type="transmembrane region" description="Helical" evidence="6">
    <location>
        <begin position="12"/>
        <end position="30"/>
    </location>
</feature>
<reference evidence="8" key="2">
    <citation type="submission" date="2016-02" db="EMBL/GenBank/DDBJ databases">
        <title>Genome sequencing of Aspergillus luchuensis NBRC 4314.</title>
        <authorList>
            <person name="Yamada O."/>
        </authorList>
    </citation>
    <scope>NUCLEOTIDE SEQUENCE [LARGE SCALE GENOMIC DNA]</scope>
    <source>
        <strain evidence="8">RIB 2604</strain>
    </source>
</reference>
<dbReference type="GO" id="GO:0022857">
    <property type="term" value="F:transmembrane transporter activity"/>
    <property type="evidence" value="ECO:0007669"/>
    <property type="project" value="InterPro"/>
</dbReference>
<evidence type="ECO:0000256" key="2">
    <source>
        <dbReference type="ARBA" id="ARBA00022448"/>
    </source>
</evidence>
<dbReference type="Pfam" id="PF06609">
    <property type="entry name" value="TRI12"/>
    <property type="match status" value="1"/>
</dbReference>
<dbReference type="InterPro" id="IPR036259">
    <property type="entry name" value="MFS_trans_sf"/>
</dbReference>
<name>A0A146F451_ASPKA</name>
<evidence type="ECO:0000256" key="6">
    <source>
        <dbReference type="SAM" id="Phobius"/>
    </source>
</evidence>
<organism evidence="7 8">
    <name type="scientific">Aspergillus kawachii</name>
    <name type="common">White koji mold</name>
    <name type="synonym">Aspergillus awamori var. kawachi</name>
    <dbReference type="NCBI Taxonomy" id="1069201"/>
    <lineage>
        <taxon>Eukaryota</taxon>
        <taxon>Fungi</taxon>
        <taxon>Dikarya</taxon>
        <taxon>Ascomycota</taxon>
        <taxon>Pezizomycotina</taxon>
        <taxon>Eurotiomycetes</taxon>
        <taxon>Eurotiomycetidae</taxon>
        <taxon>Eurotiales</taxon>
        <taxon>Aspergillaceae</taxon>
        <taxon>Aspergillus</taxon>
        <taxon>Aspergillus subgen. Circumdati</taxon>
    </lineage>
</organism>
<evidence type="ECO:0000256" key="1">
    <source>
        <dbReference type="ARBA" id="ARBA00004141"/>
    </source>
</evidence>
<comment type="caution">
    <text evidence="7">The sequence shown here is derived from an EMBL/GenBank/DDBJ whole genome shotgun (WGS) entry which is preliminary data.</text>
</comment>
<comment type="subcellular location">
    <subcellularLocation>
        <location evidence="1">Membrane</location>
        <topology evidence="1">Multi-pass membrane protein</topology>
    </subcellularLocation>
</comment>
<dbReference type="GO" id="GO:0005886">
    <property type="term" value="C:plasma membrane"/>
    <property type="evidence" value="ECO:0007669"/>
    <property type="project" value="TreeGrafter"/>
</dbReference>
<dbReference type="SUPFAM" id="SSF103473">
    <property type="entry name" value="MFS general substrate transporter"/>
    <property type="match status" value="1"/>
</dbReference>
<keyword evidence="5 6" id="KW-0472">Membrane</keyword>
<evidence type="ECO:0000313" key="7">
    <source>
        <dbReference type="EMBL" id="GAT20930.1"/>
    </source>
</evidence>
<keyword evidence="2" id="KW-0813">Transport</keyword>
<dbReference type="EMBL" id="BCWF01000008">
    <property type="protein sequence ID" value="GAT20930.1"/>
    <property type="molecule type" value="Genomic_DNA"/>
</dbReference>
<dbReference type="VEuPathDB" id="FungiDB:ASPFODRAFT_144178"/>
<evidence type="ECO:0000313" key="8">
    <source>
        <dbReference type="Proteomes" id="UP000075230"/>
    </source>
</evidence>
<evidence type="ECO:0000256" key="3">
    <source>
        <dbReference type="ARBA" id="ARBA00022692"/>
    </source>
</evidence>
<keyword evidence="4 6" id="KW-1133">Transmembrane helix</keyword>
<reference evidence="7 8" key="1">
    <citation type="journal article" date="2016" name="DNA Res.">
        <title>Genome sequence of Aspergillus luchuensis NBRC 4314.</title>
        <authorList>
            <person name="Yamada O."/>
            <person name="Machida M."/>
            <person name="Hosoyama A."/>
            <person name="Goto M."/>
            <person name="Takahashi T."/>
            <person name="Futagami T."/>
            <person name="Yamagata Y."/>
            <person name="Takeuchi M."/>
            <person name="Kobayashi T."/>
            <person name="Koike H."/>
            <person name="Abe K."/>
            <person name="Asai K."/>
            <person name="Arita M."/>
            <person name="Fujita N."/>
            <person name="Fukuda K."/>
            <person name="Higa K."/>
            <person name="Horikawa H."/>
            <person name="Ishikawa T."/>
            <person name="Jinno K."/>
            <person name="Kato Y."/>
            <person name="Kirimura K."/>
            <person name="Mizutani O."/>
            <person name="Nakasone K."/>
            <person name="Sano M."/>
            <person name="Shiraishi Y."/>
            <person name="Tsukahara M."/>
            <person name="Gomi K."/>
        </authorList>
    </citation>
    <scope>NUCLEOTIDE SEQUENCE [LARGE SCALE GENOMIC DNA]</scope>
    <source>
        <strain evidence="7 8">RIB 2604</strain>
    </source>
</reference>
<dbReference type="PANTHER" id="PTHR23501">
    <property type="entry name" value="MAJOR FACILITATOR SUPERFAMILY"/>
    <property type="match status" value="1"/>
</dbReference>
<keyword evidence="3 6" id="KW-0812">Transmembrane</keyword>
<dbReference type="PANTHER" id="PTHR23501:SF109">
    <property type="entry name" value="MAJOR FACILITATOR SUPERFAMILY (MFS) PROFILE DOMAIN-CONTAINING PROTEIN-RELATED"/>
    <property type="match status" value="1"/>
</dbReference>
<dbReference type="Proteomes" id="UP000075230">
    <property type="component" value="Unassembled WGS sequence"/>
</dbReference>
<sequence>MSLLRNRGYTGAVCSALVGNMVYFSMSLLWPTAITALYTTDTIKTGWLSVSDPPLSPHPQTTPSPLIASHTQISTGAGVIVGEVAAGILMKPVGYTKYQLIITTLMITAFSGALASINQYRQAYGIAFTAIGGFWVGYLELITIIMCPLYCSPQDIGLASGFLGSAKQVAGTIATAIYVAILDNRIAVDLPRDVSAAALNAGLPSSSLTDLLEAVSAGTTAAYDAVPGMTASILGKVTEAVKTAYSQSFRTVFLASIAFGGLSVIAACFAEGVDARFTKDVAAKLGGVDGDGKGGSEEKLKDGGEV</sequence>
<dbReference type="AlphaFoldDB" id="A0A146F451"/>
<evidence type="ECO:0000256" key="4">
    <source>
        <dbReference type="ARBA" id="ARBA00022989"/>
    </source>
</evidence>